<dbReference type="InterPro" id="IPR017441">
    <property type="entry name" value="Protein_kinase_ATP_BS"/>
</dbReference>
<dbReference type="InterPro" id="IPR000719">
    <property type="entry name" value="Prot_kinase_dom"/>
</dbReference>
<dbReference type="InterPro" id="IPR052751">
    <property type="entry name" value="Plant_MAPKKK"/>
</dbReference>
<evidence type="ECO:0000256" key="2">
    <source>
        <dbReference type="ARBA" id="ARBA00022840"/>
    </source>
</evidence>
<dbReference type="PANTHER" id="PTHR48011:SF84">
    <property type="entry name" value="KINASE, PUTATIVE-RELATED"/>
    <property type="match status" value="1"/>
</dbReference>
<dbReference type="SUPFAM" id="SSF56112">
    <property type="entry name" value="Protein kinase-like (PK-like)"/>
    <property type="match status" value="1"/>
</dbReference>
<organism evidence="6 7">
    <name type="scientific">Saccoglossus kowalevskii</name>
    <name type="common">Acorn worm</name>
    <dbReference type="NCBI Taxonomy" id="10224"/>
    <lineage>
        <taxon>Eukaryota</taxon>
        <taxon>Metazoa</taxon>
        <taxon>Hemichordata</taxon>
        <taxon>Enteropneusta</taxon>
        <taxon>Harrimaniidae</taxon>
        <taxon>Saccoglossus</taxon>
    </lineage>
</organism>
<keyword evidence="1 3" id="KW-0547">Nucleotide-binding</keyword>
<dbReference type="GeneID" id="102802525"/>
<comment type="similarity">
    <text evidence="4">Belongs to the protein kinase superfamily.</text>
</comment>
<keyword evidence="2 3" id="KW-0067">ATP-binding</keyword>
<accession>A0ABM0MSH1</accession>
<dbReference type="PROSITE" id="PS00108">
    <property type="entry name" value="PROTEIN_KINASE_ST"/>
    <property type="match status" value="1"/>
</dbReference>
<keyword evidence="4" id="KW-0808">Transferase</keyword>
<dbReference type="PROSITE" id="PS00107">
    <property type="entry name" value="PROTEIN_KINASE_ATP"/>
    <property type="match status" value="1"/>
</dbReference>
<dbReference type="PANTHER" id="PTHR48011">
    <property type="entry name" value="CCR4-NOT TRANSCRIPTIONAL COMPLEX SUBUNIT CAF120-RELATED"/>
    <property type="match status" value="1"/>
</dbReference>
<protein>
    <submittedName>
        <fullName evidence="7">CBL-interacting protein kinase 26-like</fullName>
    </submittedName>
</protein>
<dbReference type="InterPro" id="IPR011009">
    <property type="entry name" value="Kinase-like_dom_sf"/>
</dbReference>
<dbReference type="InterPro" id="IPR008271">
    <property type="entry name" value="Ser/Thr_kinase_AS"/>
</dbReference>
<dbReference type="PROSITE" id="PS50011">
    <property type="entry name" value="PROTEIN_KINASE_DOM"/>
    <property type="match status" value="1"/>
</dbReference>
<dbReference type="Pfam" id="PF00069">
    <property type="entry name" value="Pkinase"/>
    <property type="match status" value="1"/>
</dbReference>
<evidence type="ECO:0000256" key="1">
    <source>
        <dbReference type="ARBA" id="ARBA00022741"/>
    </source>
</evidence>
<evidence type="ECO:0000313" key="7">
    <source>
        <dbReference type="RefSeq" id="XP_006822962.1"/>
    </source>
</evidence>
<evidence type="ECO:0000256" key="4">
    <source>
        <dbReference type="RuleBase" id="RU000304"/>
    </source>
</evidence>
<gene>
    <name evidence="7" type="primary">LOC102802525</name>
</gene>
<reference evidence="7" key="1">
    <citation type="submission" date="2025-08" db="UniProtKB">
        <authorList>
            <consortium name="RefSeq"/>
        </authorList>
    </citation>
    <scope>IDENTIFICATION</scope>
    <source>
        <tissue evidence="7">Testes</tissue>
    </source>
</reference>
<dbReference type="Gene3D" id="1.10.510.10">
    <property type="entry name" value="Transferase(Phosphotransferase) domain 1"/>
    <property type="match status" value="1"/>
</dbReference>
<evidence type="ECO:0000313" key="6">
    <source>
        <dbReference type="Proteomes" id="UP000694865"/>
    </source>
</evidence>
<evidence type="ECO:0000259" key="5">
    <source>
        <dbReference type="PROSITE" id="PS50011"/>
    </source>
</evidence>
<sequence length="305" mass="33015">MEPLPPASKAPAGILSARDALKEKRKRLEELKKKRNLSLTVPSSEGDSVETKKTPTKTAMIIVESPNIIEHLPVPAATRPVVNFDLDRIQMDKKIGEGNFANIHLAKVKGHLVAIKHHKPPTTASEKLTSHQLKLALLATLSGLQRLHDLGVVHNDFKPSNVLVKIENDGKPSCRIADFGVSVTIGSSDFSGAGTVVYMAPEVICKKPPPCPAKDIWALGCSMAEVVTLQLPHLCGTLVGFIKRIRTDVAVGKVITPINIRHLGRGVYKDLCMACCAMEPSLRPAAGDLINVIRNISPDDIIQKL</sequence>
<name>A0ABM0MSH1_SACKO</name>
<keyword evidence="4" id="KW-0723">Serine/threonine-protein kinase</keyword>
<keyword evidence="4" id="KW-0418">Kinase</keyword>
<proteinExistence type="inferred from homology"/>
<keyword evidence="6" id="KW-1185">Reference proteome</keyword>
<dbReference type="Proteomes" id="UP000694865">
    <property type="component" value="Unplaced"/>
</dbReference>
<feature type="binding site" evidence="3">
    <location>
        <position position="116"/>
    </location>
    <ligand>
        <name>ATP</name>
        <dbReference type="ChEBI" id="CHEBI:30616"/>
    </ligand>
</feature>
<feature type="domain" description="Protein kinase" evidence="5">
    <location>
        <begin position="1"/>
        <end position="302"/>
    </location>
</feature>
<dbReference type="RefSeq" id="XP_006822962.1">
    <property type="nucleotide sequence ID" value="XM_006822899.1"/>
</dbReference>
<evidence type="ECO:0000256" key="3">
    <source>
        <dbReference type="PROSITE-ProRule" id="PRU10141"/>
    </source>
</evidence>